<evidence type="ECO:0000256" key="2">
    <source>
        <dbReference type="SAM" id="MobiDB-lite"/>
    </source>
</evidence>
<reference evidence="3 4" key="1">
    <citation type="submission" date="2017-02" db="EMBL/GenBank/DDBJ databases">
        <authorList>
            <person name="Peterson S.W."/>
        </authorList>
    </citation>
    <scope>NUCLEOTIDE SEQUENCE [LARGE SCALE GENOMIC DNA]</scope>
    <source>
        <strain evidence="3 4">DSM 9653</strain>
    </source>
</reference>
<proteinExistence type="predicted"/>
<feature type="compositionally biased region" description="Basic and acidic residues" evidence="2">
    <location>
        <begin position="18"/>
        <end position="28"/>
    </location>
</feature>
<dbReference type="PANTHER" id="PTHR48207:SF3">
    <property type="entry name" value="SUCCINATE--HYDROXYMETHYLGLUTARATE COA-TRANSFERASE"/>
    <property type="match status" value="1"/>
</dbReference>
<dbReference type="InterPro" id="IPR044855">
    <property type="entry name" value="CoA-Trfase_III_dom3_sf"/>
</dbReference>
<dbReference type="Pfam" id="PF02515">
    <property type="entry name" value="CoA_transf_3"/>
    <property type="match status" value="1"/>
</dbReference>
<evidence type="ECO:0000256" key="1">
    <source>
        <dbReference type="ARBA" id="ARBA00022679"/>
    </source>
</evidence>
<accession>A0A1T5DCW2</accession>
<keyword evidence="1 3" id="KW-0808">Transferase</keyword>
<evidence type="ECO:0000313" key="4">
    <source>
        <dbReference type="Proteomes" id="UP000190130"/>
    </source>
</evidence>
<feature type="region of interest" description="Disordered" evidence="2">
    <location>
        <begin position="1"/>
        <end position="32"/>
    </location>
</feature>
<organism evidence="3 4">
    <name type="scientific">Bosea thiooxidans</name>
    <dbReference type="NCBI Taxonomy" id="53254"/>
    <lineage>
        <taxon>Bacteria</taxon>
        <taxon>Pseudomonadati</taxon>
        <taxon>Pseudomonadota</taxon>
        <taxon>Alphaproteobacteria</taxon>
        <taxon>Hyphomicrobiales</taxon>
        <taxon>Boseaceae</taxon>
        <taxon>Bosea</taxon>
    </lineage>
</organism>
<sequence length="425" mass="44771">MPGLAPGISSLVNLPGDGRVKPDHDARVEPAMTTPPLTGLRVLELARILAGPWIGQLLADLGADVVKVEAPEGDDTRKWGPPFVEGTGEEHLSAAYFHAANRGKRSITADFRTAEGQALVKRLAAHADVVVENFKVGGLEKYGLDAASLRKQFPQLVYCSVTGFGQDGPYAPRAGYDFLVQGMGGAMSITGEPEGAPMKAGYAVADIYTGLYATVGILSALRQRDTTGEGATLDLALLDSQVAVLGNQAMNYLVGGNPPPRLGNAHPNIVPYDVFPVADGHIIIATGNDGQWRKLCEVLGEPALADHPDYLDNKSRVKNRVALTAKLHLLCQRYAKADLLAGLEKVGVPAGPINDIGEVFADPQVIARSVRVDLPSAAAKAGHIPTVASPIVMNGVRQVAGRPSPRLGEHADDILNDPAWGGPAR</sequence>
<gene>
    <name evidence="3" type="ORF">SAMN05660750_01929</name>
</gene>
<protein>
    <submittedName>
        <fullName evidence="3">Crotonobetainyl-CoA:carnitine CoA-transferase CaiB</fullName>
    </submittedName>
</protein>
<dbReference type="InterPro" id="IPR003673">
    <property type="entry name" value="CoA-Trfase_fam_III"/>
</dbReference>
<dbReference type="Proteomes" id="UP000190130">
    <property type="component" value="Unassembled WGS sequence"/>
</dbReference>
<dbReference type="PANTHER" id="PTHR48207">
    <property type="entry name" value="SUCCINATE--HYDROXYMETHYLGLUTARATE COA-TRANSFERASE"/>
    <property type="match status" value="1"/>
</dbReference>
<name>A0A1T5DCW2_9HYPH</name>
<dbReference type="GO" id="GO:0008410">
    <property type="term" value="F:CoA-transferase activity"/>
    <property type="evidence" value="ECO:0007669"/>
    <property type="project" value="TreeGrafter"/>
</dbReference>
<dbReference type="SUPFAM" id="SSF89796">
    <property type="entry name" value="CoA-transferase family III (CaiB/BaiF)"/>
    <property type="match status" value="1"/>
</dbReference>
<dbReference type="Gene3D" id="3.40.50.10540">
    <property type="entry name" value="Crotonobetainyl-coa:carnitine coa-transferase, domain 1"/>
    <property type="match status" value="1"/>
</dbReference>
<dbReference type="Gene3D" id="3.30.1540.10">
    <property type="entry name" value="formyl-coa transferase, domain 3"/>
    <property type="match status" value="1"/>
</dbReference>
<dbReference type="EMBL" id="FUYX01000004">
    <property type="protein sequence ID" value="SKB69548.1"/>
    <property type="molecule type" value="Genomic_DNA"/>
</dbReference>
<dbReference type="InterPro" id="IPR023606">
    <property type="entry name" value="CoA-Trfase_III_dom_1_sf"/>
</dbReference>
<dbReference type="InterPro" id="IPR050483">
    <property type="entry name" value="CoA-transferase_III_domain"/>
</dbReference>
<evidence type="ECO:0000313" key="3">
    <source>
        <dbReference type="EMBL" id="SKB69548.1"/>
    </source>
</evidence>
<dbReference type="AlphaFoldDB" id="A0A1T5DCW2"/>
<feature type="region of interest" description="Disordered" evidence="2">
    <location>
        <begin position="401"/>
        <end position="425"/>
    </location>
</feature>